<evidence type="ECO:0000313" key="1">
    <source>
        <dbReference type="EMBL" id="AMC00170.1"/>
    </source>
</evidence>
<gene>
    <name evidence="1" type="ORF">AWM76_00575</name>
</gene>
<accession>A0AAU8U3I5</accession>
<dbReference type="AlphaFoldDB" id="A0AAU8U3I5"/>
<name>A0AAU8U3I5_9LACT</name>
<dbReference type="EMBL" id="CP014164">
    <property type="protein sequence ID" value="AMC00170.1"/>
    <property type="molecule type" value="Genomic_DNA"/>
</dbReference>
<proteinExistence type="predicted"/>
<dbReference type="Proteomes" id="UP000066986">
    <property type="component" value="Chromosome"/>
</dbReference>
<reference evidence="2" key="2">
    <citation type="submission" date="2016-01" db="EMBL/GenBank/DDBJ databases">
        <title>Six Aerococcus type strain genome sequencing and assembly using PacBio and Illumina Hiseq.</title>
        <authorList>
            <person name="Carkaci D."/>
            <person name="Dargis R."/>
            <person name="Nielsen X.C."/>
            <person name="Skovgaard O."/>
            <person name="Fuursted K."/>
            <person name="Christensen J.J."/>
        </authorList>
    </citation>
    <scope>NUCLEOTIDE SEQUENCE [LARGE SCALE GENOMIC DNA]</scope>
    <source>
        <strain evidence="2">CCUG4311</strain>
    </source>
</reference>
<sequence>MLHIKSGHHQQQKWVSLATIYGFVAIKRDYQQQKWVLTTTKVGVDNDKSLKLSLFKRIFLTYCCI</sequence>
<dbReference type="KEGG" id="avs:AWM76_00575"/>
<protein>
    <submittedName>
        <fullName evidence="1">Uncharacterized protein</fullName>
    </submittedName>
</protein>
<reference evidence="1 2" key="1">
    <citation type="journal article" date="2016" name="Genome Announc.">
        <title>Complete Genome Sequences of Aerococcus christensenii CCUG 28831T, Aerococcus sanguinicola CCUG 43001T, Aerococcus urinae CCUG 36881T, Aerococcus urinaeequi CCUG 28094T, Aerococcus urinaehominis CCUG 42038 BT, and Aerococcus viridans CCUG 4311T.</title>
        <authorList>
            <person name="Carkaci D."/>
            <person name="Dargis R."/>
            <person name="Nielsen X.C."/>
            <person name="Skovgaard O."/>
            <person name="Fuursted K."/>
            <person name="Christensen J.J."/>
        </authorList>
    </citation>
    <scope>NUCLEOTIDE SEQUENCE [LARGE SCALE GENOMIC DNA]</scope>
    <source>
        <strain evidence="1 2">CCUG4311</strain>
    </source>
</reference>
<organism evidence="1 2">
    <name type="scientific">Aerococcus viridans</name>
    <dbReference type="NCBI Taxonomy" id="1377"/>
    <lineage>
        <taxon>Bacteria</taxon>
        <taxon>Bacillati</taxon>
        <taxon>Bacillota</taxon>
        <taxon>Bacilli</taxon>
        <taxon>Lactobacillales</taxon>
        <taxon>Aerococcaceae</taxon>
        <taxon>Aerococcus</taxon>
    </lineage>
</organism>
<evidence type="ECO:0000313" key="2">
    <source>
        <dbReference type="Proteomes" id="UP000066986"/>
    </source>
</evidence>